<protein>
    <recommendedName>
        <fullName evidence="5 15">Phosphoribosylformylglycinamidine cyclo-ligase</fullName>
        <ecNumber evidence="4 15">6.3.3.1</ecNumber>
    </recommendedName>
    <alternativeName>
        <fullName evidence="12 15">AIR synthase</fullName>
    </alternativeName>
    <alternativeName>
        <fullName evidence="13 15">AIRS</fullName>
    </alternativeName>
    <alternativeName>
        <fullName evidence="11 15">Phosphoribosyl-aminoimidazole synthetase</fullName>
    </alternativeName>
</protein>
<evidence type="ECO:0000256" key="3">
    <source>
        <dbReference type="ARBA" id="ARBA00010280"/>
    </source>
</evidence>
<dbReference type="InterPro" id="IPR016188">
    <property type="entry name" value="PurM-like_N"/>
</dbReference>
<keyword evidence="19" id="KW-1185">Reference proteome</keyword>
<comment type="catalytic activity">
    <reaction evidence="14 15">
        <text>2-formamido-N(1)-(5-O-phospho-beta-D-ribosyl)acetamidine + ATP = 5-amino-1-(5-phospho-beta-D-ribosyl)imidazole + ADP + phosphate + H(+)</text>
        <dbReference type="Rhea" id="RHEA:23032"/>
        <dbReference type="ChEBI" id="CHEBI:15378"/>
        <dbReference type="ChEBI" id="CHEBI:30616"/>
        <dbReference type="ChEBI" id="CHEBI:43474"/>
        <dbReference type="ChEBI" id="CHEBI:137981"/>
        <dbReference type="ChEBI" id="CHEBI:147287"/>
        <dbReference type="ChEBI" id="CHEBI:456216"/>
        <dbReference type="EC" id="6.3.3.1"/>
    </reaction>
</comment>
<evidence type="ECO:0000256" key="6">
    <source>
        <dbReference type="ARBA" id="ARBA00022490"/>
    </source>
</evidence>
<keyword evidence="10 15" id="KW-0067">ATP-binding</keyword>
<sequence>MTLSYKDAGVDITEGNRAVELMKKAVSSTYDKNVLGDIGLFSGGYDLSAAKDMESPVLLGATDGVGTKLLVAQMMDVHDTVGIDLVAMSVNDLICQGAKPLFFLDYVATGHVSAEKMQKIVEGVAQGCRESGCALIGGETAEMPGLYGEDEYDLAGFAVGLCDKNKIIDGRDVAEGDAVIGLASSGLHSNGYSLARKFFFEHKGFDITSEVEGLDGTVGEVLLRPTKLYVKTILALTERFHVKAISNITGGGLIENVPRVLPKDLDCRVDKGSWDMPDVFRYMEDSGDIKEEELYRSFNMGVGMVVVVPEGEKDEVLRFINEETDDKAWAIGSIESGEGVVQLR</sequence>
<dbReference type="AlphaFoldDB" id="A0A134AH98"/>
<organism evidence="18 19">
    <name type="scientific">Aedoeadaptatus coxii</name>
    <dbReference type="NCBI Taxonomy" id="755172"/>
    <lineage>
        <taxon>Bacteria</taxon>
        <taxon>Bacillati</taxon>
        <taxon>Bacillota</taxon>
        <taxon>Tissierellia</taxon>
        <taxon>Tissierellales</taxon>
        <taxon>Peptoniphilaceae</taxon>
        <taxon>Aedoeadaptatus</taxon>
    </lineage>
</organism>
<dbReference type="PANTHER" id="PTHR10520:SF12">
    <property type="entry name" value="TRIFUNCTIONAL PURINE BIOSYNTHETIC PROTEIN ADENOSINE-3"/>
    <property type="match status" value="1"/>
</dbReference>
<dbReference type="PANTHER" id="PTHR10520">
    <property type="entry name" value="TRIFUNCTIONAL PURINE BIOSYNTHETIC PROTEIN ADENOSINE-3-RELATED"/>
    <property type="match status" value="1"/>
</dbReference>
<dbReference type="InterPro" id="IPR036921">
    <property type="entry name" value="PurM-like_N_sf"/>
</dbReference>
<dbReference type="GO" id="GO:0046084">
    <property type="term" value="P:adenine biosynthetic process"/>
    <property type="evidence" value="ECO:0007669"/>
    <property type="project" value="TreeGrafter"/>
</dbReference>
<dbReference type="GO" id="GO:0004637">
    <property type="term" value="F:phosphoribosylamine-glycine ligase activity"/>
    <property type="evidence" value="ECO:0007669"/>
    <property type="project" value="TreeGrafter"/>
</dbReference>
<evidence type="ECO:0000256" key="8">
    <source>
        <dbReference type="ARBA" id="ARBA00022741"/>
    </source>
</evidence>
<dbReference type="PATRIC" id="fig|755172.3.peg.911"/>
<feature type="domain" description="PurM-like N-terminal" evidence="16">
    <location>
        <begin position="59"/>
        <end position="161"/>
    </location>
</feature>
<dbReference type="GO" id="GO:0006189">
    <property type="term" value="P:'de novo' IMP biosynthetic process"/>
    <property type="evidence" value="ECO:0007669"/>
    <property type="project" value="UniProtKB-UniRule"/>
</dbReference>
<keyword evidence="8 15" id="KW-0547">Nucleotide-binding</keyword>
<dbReference type="HAMAP" id="MF_00741">
    <property type="entry name" value="AIRS"/>
    <property type="match status" value="1"/>
</dbReference>
<dbReference type="CDD" id="cd02196">
    <property type="entry name" value="PurM"/>
    <property type="match status" value="1"/>
</dbReference>
<dbReference type="GO" id="GO:0004641">
    <property type="term" value="F:phosphoribosylformylglycinamidine cyclo-ligase activity"/>
    <property type="evidence" value="ECO:0007669"/>
    <property type="project" value="UniProtKB-UniRule"/>
</dbReference>
<dbReference type="STRING" id="755172.HMPREF1863_00952"/>
<dbReference type="Gene3D" id="3.90.650.10">
    <property type="entry name" value="PurM-like C-terminal domain"/>
    <property type="match status" value="1"/>
</dbReference>
<evidence type="ECO:0000313" key="18">
    <source>
        <dbReference type="EMBL" id="KXB66900.1"/>
    </source>
</evidence>
<evidence type="ECO:0000313" key="19">
    <source>
        <dbReference type="Proteomes" id="UP000070442"/>
    </source>
</evidence>
<evidence type="ECO:0000256" key="14">
    <source>
        <dbReference type="ARBA" id="ARBA00049057"/>
    </source>
</evidence>
<keyword evidence="9 15" id="KW-0658">Purine biosynthesis</keyword>
<gene>
    <name evidence="15" type="primary">purM</name>
    <name evidence="18" type="ORF">HMPREF1863_00952</name>
</gene>
<reference evidence="19" key="1">
    <citation type="submission" date="2016-01" db="EMBL/GenBank/DDBJ databases">
        <authorList>
            <person name="Mitreva M."/>
            <person name="Pepin K.H."/>
            <person name="Mihindukulasuriya K.A."/>
            <person name="Fulton R."/>
            <person name="Fronick C."/>
            <person name="O'Laughlin M."/>
            <person name="Miner T."/>
            <person name="Herter B."/>
            <person name="Rosa B.A."/>
            <person name="Cordes M."/>
            <person name="Tomlinson C."/>
            <person name="Wollam A."/>
            <person name="Palsikar V.B."/>
            <person name="Mardis E.R."/>
            <person name="Wilson R.K."/>
        </authorList>
    </citation>
    <scope>NUCLEOTIDE SEQUENCE [LARGE SCALE GENOMIC DNA]</scope>
    <source>
        <strain evidence="19">DNF00729</strain>
    </source>
</reference>
<dbReference type="FunFam" id="3.30.1330.10:FF:000001">
    <property type="entry name" value="Phosphoribosylformylglycinamidine cyclo-ligase"/>
    <property type="match status" value="1"/>
</dbReference>
<dbReference type="Pfam" id="PF02769">
    <property type="entry name" value="AIRS_C"/>
    <property type="match status" value="1"/>
</dbReference>
<evidence type="ECO:0000256" key="5">
    <source>
        <dbReference type="ARBA" id="ARBA00020367"/>
    </source>
</evidence>
<dbReference type="InterPro" id="IPR004733">
    <property type="entry name" value="PurM_cligase"/>
</dbReference>
<keyword evidence="7 15" id="KW-0436">Ligase</keyword>
<keyword evidence="6 15" id="KW-0963">Cytoplasm</keyword>
<dbReference type="UniPathway" id="UPA00074">
    <property type="reaction ID" value="UER00129"/>
</dbReference>
<evidence type="ECO:0000259" key="17">
    <source>
        <dbReference type="Pfam" id="PF02769"/>
    </source>
</evidence>
<dbReference type="NCBIfam" id="TIGR00878">
    <property type="entry name" value="purM"/>
    <property type="match status" value="1"/>
</dbReference>
<dbReference type="InterPro" id="IPR010918">
    <property type="entry name" value="PurM-like_C_dom"/>
</dbReference>
<comment type="caution">
    <text evidence="18">The sequence shown here is derived from an EMBL/GenBank/DDBJ whole genome shotgun (WGS) entry which is preliminary data.</text>
</comment>
<dbReference type="SUPFAM" id="SSF56042">
    <property type="entry name" value="PurM C-terminal domain-like"/>
    <property type="match status" value="1"/>
</dbReference>
<name>A0A134AH98_9FIRM</name>
<evidence type="ECO:0000256" key="1">
    <source>
        <dbReference type="ARBA" id="ARBA00004496"/>
    </source>
</evidence>
<dbReference type="FunFam" id="3.90.650.10:FF:000011">
    <property type="entry name" value="Phosphoribosylformylglycinamidine cyclo-ligase"/>
    <property type="match status" value="1"/>
</dbReference>
<accession>A0A134AH98</accession>
<feature type="domain" description="PurM-like C-terminal" evidence="17">
    <location>
        <begin position="175"/>
        <end position="339"/>
    </location>
</feature>
<dbReference type="EC" id="6.3.3.1" evidence="4 15"/>
<proteinExistence type="inferred from homology"/>
<comment type="subcellular location">
    <subcellularLocation>
        <location evidence="1 15">Cytoplasm</location>
    </subcellularLocation>
</comment>
<dbReference type="OrthoDB" id="9802507at2"/>
<evidence type="ECO:0000256" key="13">
    <source>
        <dbReference type="ARBA" id="ARBA00033093"/>
    </source>
</evidence>
<dbReference type="Pfam" id="PF00586">
    <property type="entry name" value="AIRS"/>
    <property type="match status" value="1"/>
</dbReference>
<dbReference type="GO" id="GO:0005524">
    <property type="term" value="F:ATP binding"/>
    <property type="evidence" value="ECO:0007669"/>
    <property type="project" value="UniProtKB-KW"/>
</dbReference>
<dbReference type="Proteomes" id="UP000070442">
    <property type="component" value="Unassembled WGS sequence"/>
</dbReference>
<dbReference type="InterPro" id="IPR036676">
    <property type="entry name" value="PurM-like_C_sf"/>
</dbReference>
<evidence type="ECO:0000256" key="10">
    <source>
        <dbReference type="ARBA" id="ARBA00022840"/>
    </source>
</evidence>
<evidence type="ECO:0000256" key="7">
    <source>
        <dbReference type="ARBA" id="ARBA00022598"/>
    </source>
</evidence>
<dbReference type="Gene3D" id="3.30.1330.10">
    <property type="entry name" value="PurM-like, N-terminal domain"/>
    <property type="match status" value="1"/>
</dbReference>
<evidence type="ECO:0000256" key="4">
    <source>
        <dbReference type="ARBA" id="ARBA00013047"/>
    </source>
</evidence>
<evidence type="ECO:0000256" key="12">
    <source>
        <dbReference type="ARBA" id="ARBA00032931"/>
    </source>
</evidence>
<dbReference type="EMBL" id="LSDG01000024">
    <property type="protein sequence ID" value="KXB66900.1"/>
    <property type="molecule type" value="Genomic_DNA"/>
</dbReference>
<comment type="pathway">
    <text evidence="2 15">Purine metabolism; IMP biosynthesis via de novo pathway; 5-amino-1-(5-phospho-D-ribosyl)imidazole from N(2)-formyl-N(1)-(5-phospho-D-ribosyl)glycinamide: step 2/2.</text>
</comment>
<evidence type="ECO:0000256" key="15">
    <source>
        <dbReference type="HAMAP-Rule" id="MF_00741"/>
    </source>
</evidence>
<evidence type="ECO:0000256" key="9">
    <source>
        <dbReference type="ARBA" id="ARBA00022755"/>
    </source>
</evidence>
<evidence type="ECO:0000256" key="2">
    <source>
        <dbReference type="ARBA" id="ARBA00004686"/>
    </source>
</evidence>
<evidence type="ECO:0000259" key="16">
    <source>
        <dbReference type="Pfam" id="PF00586"/>
    </source>
</evidence>
<dbReference type="RefSeq" id="WP_068367748.1">
    <property type="nucleotide sequence ID" value="NZ_KQ960173.1"/>
</dbReference>
<evidence type="ECO:0000256" key="11">
    <source>
        <dbReference type="ARBA" id="ARBA00031908"/>
    </source>
</evidence>
<dbReference type="SUPFAM" id="SSF55326">
    <property type="entry name" value="PurM N-terminal domain-like"/>
    <property type="match status" value="1"/>
</dbReference>
<comment type="similarity">
    <text evidence="3 15">Belongs to the AIR synthase family.</text>
</comment>
<dbReference type="GO" id="GO:0005829">
    <property type="term" value="C:cytosol"/>
    <property type="evidence" value="ECO:0007669"/>
    <property type="project" value="TreeGrafter"/>
</dbReference>